<dbReference type="Proteomes" id="UP000035929">
    <property type="component" value="Unassembled WGS sequence"/>
</dbReference>
<dbReference type="EC" id="1.1.1.169" evidence="3 10"/>
<name>A0A0J6SNS1_9HYPH</name>
<dbReference type="InterPro" id="IPR013328">
    <property type="entry name" value="6PGD_dom2"/>
</dbReference>
<dbReference type="Pfam" id="PF02558">
    <property type="entry name" value="ApbA"/>
    <property type="match status" value="1"/>
</dbReference>
<accession>A0A0J6SNS1</accession>
<proteinExistence type="inferred from homology"/>
<evidence type="ECO:0000256" key="2">
    <source>
        <dbReference type="ARBA" id="ARBA00007870"/>
    </source>
</evidence>
<evidence type="ECO:0000256" key="6">
    <source>
        <dbReference type="ARBA" id="ARBA00022857"/>
    </source>
</evidence>
<evidence type="ECO:0000259" key="12">
    <source>
        <dbReference type="Pfam" id="PF08546"/>
    </source>
</evidence>
<dbReference type="InterPro" id="IPR008927">
    <property type="entry name" value="6-PGluconate_DH-like_C_sf"/>
</dbReference>
<dbReference type="GO" id="GO:0005737">
    <property type="term" value="C:cytoplasm"/>
    <property type="evidence" value="ECO:0007669"/>
    <property type="project" value="TreeGrafter"/>
</dbReference>
<evidence type="ECO:0000256" key="5">
    <source>
        <dbReference type="ARBA" id="ARBA00022655"/>
    </source>
</evidence>
<evidence type="ECO:0000256" key="4">
    <source>
        <dbReference type="ARBA" id="ARBA00019465"/>
    </source>
</evidence>
<dbReference type="Pfam" id="PF08546">
    <property type="entry name" value="ApbA_C"/>
    <property type="match status" value="1"/>
</dbReference>
<dbReference type="Gene3D" id="3.40.50.720">
    <property type="entry name" value="NAD(P)-binding Rossmann-like Domain"/>
    <property type="match status" value="1"/>
</dbReference>
<evidence type="ECO:0000256" key="8">
    <source>
        <dbReference type="ARBA" id="ARBA00032024"/>
    </source>
</evidence>
<comment type="pathway">
    <text evidence="1 10">Cofactor biosynthesis; (R)-pantothenate biosynthesis; (R)-pantoate from 3-methyl-2-oxobutanoate: step 2/2.</text>
</comment>
<evidence type="ECO:0000256" key="10">
    <source>
        <dbReference type="RuleBase" id="RU362068"/>
    </source>
</evidence>
<dbReference type="InterPro" id="IPR013332">
    <property type="entry name" value="KPR_N"/>
</dbReference>
<comment type="similarity">
    <text evidence="2 10">Belongs to the ketopantoate reductase family.</text>
</comment>
<dbReference type="InterPro" id="IPR003710">
    <property type="entry name" value="ApbA"/>
</dbReference>
<keyword evidence="6 10" id="KW-0521">NADP</keyword>
<comment type="catalytic activity">
    <reaction evidence="9 10">
        <text>(R)-pantoate + NADP(+) = 2-dehydropantoate + NADPH + H(+)</text>
        <dbReference type="Rhea" id="RHEA:16233"/>
        <dbReference type="ChEBI" id="CHEBI:11561"/>
        <dbReference type="ChEBI" id="CHEBI:15378"/>
        <dbReference type="ChEBI" id="CHEBI:15980"/>
        <dbReference type="ChEBI" id="CHEBI:57783"/>
        <dbReference type="ChEBI" id="CHEBI:58349"/>
        <dbReference type="EC" id="1.1.1.169"/>
    </reaction>
</comment>
<evidence type="ECO:0000259" key="11">
    <source>
        <dbReference type="Pfam" id="PF02558"/>
    </source>
</evidence>
<keyword evidence="5 10" id="KW-0566">Pantothenate biosynthesis</keyword>
<sequence length="345" mass="36228">MSGRVCIWGAGAIGGTIGAHLARAGTDVVLVDLVREHVDAMTRHGLSIEGPLGGFTVPVAAATPDSLEGAFDAILLAVKSQHTESAATALLPHLAPDGYVVSCQNGLNEPAIAAIVGRDRTIGAFVNFAGDYLGPGHISYGLRGTVAIGELDGMRTRRIEALRELLLPFEPHTLVSDDIFGFLWGKMAYAAVLSASALTNDTIADFIADPIRRPLVVALVQELLRIAVAEGARPRGFDTFEPAAFLADDPTAMNASLDALAAFNRDTGKTHSGIWRDLAVRKRPTEVGAQLVPIRAAAQRQGLPMTLLEALAALIGAVERGERSQGPDLADELSALAPVADGVRR</sequence>
<evidence type="ECO:0000313" key="13">
    <source>
        <dbReference type="EMBL" id="KMO36870.1"/>
    </source>
</evidence>
<comment type="function">
    <text evidence="10">Catalyzes the NADPH-dependent reduction of ketopantoate into pantoic acid.</text>
</comment>
<dbReference type="AlphaFoldDB" id="A0A0J6SNS1"/>
<dbReference type="NCBIfam" id="TIGR00745">
    <property type="entry name" value="apbA_panE"/>
    <property type="match status" value="1"/>
</dbReference>
<dbReference type="PANTHER" id="PTHR21708:SF26">
    <property type="entry name" value="2-DEHYDROPANTOATE 2-REDUCTASE"/>
    <property type="match status" value="1"/>
</dbReference>
<gene>
    <name evidence="13" type="ORF">VP06_08940</name>
</gene>
<dbReference type="SUPFAM" id="SSF51735">
    <property type="entry name" value="NAD(P)-binding Rossmann-fold domains"/>
    <property type="match status" value="1"/>
</dbReference>
<dbReference type="InterPro" id="IPR036291">
    <property type="entry name" value="NAD(P)-bd_dom_sf"/>
</dbReference>
<comment type="caution">
    <text evidence="13">The sequence shown here is derived from an EMBL/GenBank/DDBJ whole genome shotgun (WGS) entry which is preliminary data.</text>
</comment>
<evidence type="ECO:0000256" key="3">
    <source>
        <dbReference type="ARBA" id="ARBA00013014"/>
    </source>
</evidence>
<protein>
    <recommendedName>
        <fullName evidence="4 10">2-dehydropantoate 2-reductase</fullName>
        <ecNumber evidence="3 10">1.1.1.169</ecNumber>
    </recommendedName>
    <alternativeName>
        <fullName evidence="8 10">Ketopantoate reductase</fullName>
    </alternativeName>
</protein>
<keyword evidence="7 10" id="KW-0560">Oxidoreductase</keyword>
<feature type="domain" description="Ketopantoate reductase N-terminal" evidence="11">
    <location>
        <begin position="5"/>
        <end position="152"/>
    </location>
</feature>
<dbReference type="PANTHER" id="PTHR21708">
    <property type="entry name" value="PROBABLE 2-DEHYDROPANTOATE 2-REDUCTASE"/>
    <property type="match status" value="1"/>
</dbReference>
<evidence type="ECO:0000256" key="7">
    <source>
        <dbReference type="ARBA" id="ARBA00023002"/>
    </source>
</evidence>
<reference evidence="13 14" key="1">
    <citation type="submission" date="2015-03" db="EMBL/GenBank/DDBJ databases">
        <title>Genome sequencing of Methylobacterium aquaticum DSM16371 type strain.</title>
        <authorList>
            <person name="Chaudhry V."/>
            <person name="Patil P.B."/>
        </authorList>
    </citation>
    <scope>NUCLEOTIDE SEQUENCE [LARGE SCALE GENOMIC DNA]</scope>
    <source>
        <strain evidence="13 14">DSM 16371</strain>
    </source>
</reference>
<dbReference type="InterPro" id="IPR051402">
    <property type="entry name" value="KPR-Related"/>
</dbReference>
<dbReference type="Gene3D" id="1.10.1040.10">
    <property type="entry name" value="N-(1-d-carboxylethyl)-l-norvaline Dehydrogenase, domain 2"/>
    <property type="match status" value="1"/>
</dbReference>
<dbReference type="GO" id="GO:0008677">
    <property type="term" value="F:2-dehydropantoate 2-reductase activity"/>
    <property type="evidence" value="ECO:0007669"/>
    <property type="project" value="UniProtKB-EC"/>
</dbReference>
<dbReference type="SUPFAM" id="SSF48179">
    <property type="entry name" value="6-phosphogluconate dehydrogenase C-terminal domain-like"/>
    <property type="match status" value="1"/>
</dbReference>
<dbReference type="GO" id="GO:0015940">
    <property type="term" value="P:pantothenate biosynthetic process"/>
    <property type="evidence" value="ECO:0007669"/>
    <property type="project" value="UniProtKB-UniPathway"/>
</dbReference>
<organism evidence="13 14">
    <name type="scientific">Methylobacterium aquaticum</name>
    <dbReference type="NCBI Taxonomy" id="270351"/>
    <lineage>
        <taxon>Bacteria</taxon>
        <taxon>Pseudomonadati</taxon>
        <taxon>Pseudomonadota</taxon>
        <taxon>Alphaproteobacteria</taxon>
        <taxon>Hyphomicrobiales</taxon>
        <taxon>Methylobacteriaceae</taxon>
        <taxon>Methylobacterium</taxon>
    </lineage>
</organism>
<dbReference type="PATRIC" id="fig|270351.6.peg.6551"/>
<dbReference type="RefSeq" id="WP_048463432.1">
    <property type="nucleotide sequence ID" value="NZ_LABX01000064.1"/>
</dbReference>
<evidence type="ECO:0000256" key="9">
    <source>
        <dbReference type="ARBA" id="ARBA00048793"/>
    </source>
</evidence>
<feature type="domain" description="Ketopantoate reductase C-terminal" evidence="12">
    <location>
        <begin position="183"/>
        <end position="319"/>
    </location>
</feature>
<evidence type="ECO:0000256" key="1">
    <source>
        <dbReference type="ARBA" id="ARBA00004994"/>
    </source>
</evidence>
<evidence type="ECO:0000313" key="14">
    <source>
        <dbReference type="Proteomes" id="UP000035929"/>
    </source>
</evidence>
<dbReference type="OrthoDB" id="9793586at2"/>
<dbReference type="EMBL" id="LABX01000064">
    <property type="protein sequence ID" value="KMO36870.1"/>
    <property type="molecule type" value="Genomic_DNA"/>
</dbReference>
<dbReference type="UniPathway" id="UPA00028">
    <property type="reaction ID" value="UER00004"/>
</dbReference>
<dbReference type="InterPro" id="IPR013752">
    <property type="entry name" value="KPA_reductase"/>
</dbReference>